<dbReference type="eggNOG" id="COG4972">
    <property type="taxonomic scope" value="Bacteria"/>
</dbReference>
<comment type="caution">
    <text evidence="1">The sequence shown here is derived from an EMBL/GenBank/DDBJ whole genome shotgun (WGS) entry which is preliminary data.</text>
</comment>
<proteinExistence type="predicted"/>
<dbReference type="Pfam" id="PF11104">
    <property type="entry name" value="PilM_2"/>
    <property type="match status" value="1"/>
</dbReference>
<gene>
    <name evidence="1" type="ORF">N783_08800</name>
</gene>
<dbReference type="Proteomes" id="UP000030403">
    <property type="component" value="Unassembled WGS sequence"/>
</dbReference>
<dbReference type="OrthoDB" id="2690797at2"/>
<keyword evidence="2" id="KW-1185">Reference proteome</keyword>
<protein>
    <submittedName>
        <fullName evidence="1">Tfp pilus assembly protein, ATPase PilM</fullName>
    </submittedName>
</protein>
<sequence>MFGLHKSKKRVNIVLKDHVIRYMESDSTGLQGVTNFGEKYLPLGVIEEGKVKDPTTLELILDELIRDRRWKGKKLYFCVPDASVVIRPQLVSLDLAEEEIKGYLYMQLGDQIHLPFERPVFDYKLLGEKEGQQEILMFAYPEDRIRTFEEVFKETGLKPLVADLSALSLYRLYYSLDKAKQKDHLLSLQWNVDSIVLTVFHECRPQFIRYMRTSLDGEFWQEDEEGDAGLVWMDDKNTLEGYEQDQLREVERIMSFYRFSVTKGEANVTNILLSGDWPNMEELYEHCKERFDIPVEWFDLQPAYGQELASLPPRFADVYGLSIKA</sequence>
<reference evidence="1 2" key="1">
    <citation type="submission" date="2013-08" db="EMBL/GenBank/DDBJ databases">
        <authorList>
            <person name="Huang J."/>
            <person name="Wang G."/>
        </authorList>
    </citation>
    <scope>NUCLEOTIDE SEQUENCE [LARGE SCALE GENOMIC DNA]</scope>
    <source>
        <strain evidence="1 2">BH030004</strain>
    </source>
</reference>
<dbReference type="AlphaFoldDB" id="A0A0A5HWR0"/>
<dbReference type="InterPro" id="IPR005883">
    <property type="entry name" value="PilM"/>
</dbReference>
<dbReference type="RefSeq" id="WP_027448839.1">
    <property type="nucleotide sequence ID" value="NZ_AVPF01000021.1"/>
</dbReference>
<evidence type="ECO:0000313" key="2">
    <source>
        <dbReference type="Proteomes" id="UP000030403"/>
    </source>
</evidence>
<accession>A0A0A5HWR0</accession>
<dbReference type="Gene3D" id="3.30.420.40">
    <property type="match status" value="1"/>
</dbReference>
<organism evidence="1 2">
    <name type="scientific">Pontibacillus marinus BH030004 = DSM 16465</name>
    <dbReference type="NCBI Taxonomy" id="1385511"/>
    <lineage>
        <taxon>Bacteria</taxon>
        <taxon>Bacillati</taxon>
        <taxon>Bacillota</taxon>
        <taxon>Bacilli</taxon>
        <taxon>Bacillales</taxon>
        <taxon>Bacillaceae</taxon>
        <taxon>Pontibacillus</taxon>
    </lineage>
</organism>
<dbReference type="EMBL" id="AVPF01000021">
    <property type="protein sequence ID" value="KGX88047.1"/>
    <property type="molecule type" value="Genomic_DNA"/>
</dbReference>
<name>A0A0A5HWR0_9BACI</name>
<evidence type="ECO:0000313" key="1">
    <source>
        <dbReference type="EMBL" id="KGX88047.1"/>
    </source>
</evidence>
<dbReference type="STRING" id="1385511.GCA_000425225_02384"/>